<keyword evidence="4" id="KW-0963">Cytoplasm</keyword>
<evidence type="ECO:0000256" key="6">
    <source>
        <dbReference type="ARBA" id="ARBA00023015"/>
    </source>
</evidence>
<keyword evidence="17" id="KW-1185">Reference proteome</keyword>
<dbReference type="EMBL" id="JANPWB010000014">
    <property type="protein sequence ID" value="KAJ1101135.1"/>
    <property type="molecule type" value="Genomic_DNA"/>
</dbReference>
<evidence type="ECO:0000256" key="5">
    <source>
        <dbReference type="ARBA" id="ARBA00022553"/>
    </source>
</evidence>
<evidence type="ECO:0000256" key="9">
    <source>
        <dbReference type="ARBA" id="ARBA00023242"/>
    </source>
</evidence>
<comment type="subunit">
    <text evidence="10">Interacts with FASLG.</text>
</comment>
<evidence type="ECO:0000256" key="12">
    <source>
        <dbReference type="ARBA" id="ARBA00078695"/>
    </source>
</evidence>
<reference evidence="16" key="1">
    <citation type="journal article" date="2022" name="bioRxiv">
        <title>Sequencing and chromosome-scale assembly of the giantPleurodeles waltlgenome.</title>
        <authorList>
            <person name="Brown T."/>
            <person name="Elewa A."/>
            <person name="Iarovenko S."/>
            <person name="Subramanian E."/>
            <person name="Araus A.J."/>
            <person name="Petzold A."/>
            <person name="Susuki M."/>
            <person name="Suzuki K.-i.T."/>
            <person name="Hayashi T."/>
            <person name="Toyoda A."/>
            <person name="Oliveira C."/>
            <person name="Osipova E."/>
            <person name="Leigh N.D."/>
            <person name="Simon A."/>
            <person name="Yun M.H."/>
        </authorList>
    </citation>
    <scope>NUCLEOTIDE SEQUENCE</scope>
    <source>
        <strain evidence="16">20211129_DDA</strain>
        <tissue evidence="16">Liver</tissue>
    </source>
</reference>
<dbReference type="Pfam" id="PF23640">
    <property type="entry name" value="UPA_SH3BP4"/>
    <property type="match status" value="1"/>
</dbReference>
<comment type="subcellular location">
    <subcellularLocation>
        <location evidence="2">Cytoplasm</location>
    </subcellularLocation>
    <subcellularLocation>
        <location evidence="1">Nucleus</location>
    </subcellularLocation>
</comment>
<evidence type="ECO:0000256" key="10">
    <source>
        <dbReference type="ARBA" id="ARBA00065727"/>
    </source>
</evidence>
<dbReference type="InterPro" id="IPR056183">
    <property type="entry name" value="DEATH_SH3BP4"/>
</dbReference>
<protein>
    <recommendedName>
        <fullName evidence="11">Metastasis-associated in colon cancer protein 1</fullName>
    </recommendedName>
    <alternativeName>
        <fullName evidence="12">SH3 domain-containing protein 7a5</fullName>
    </alternativeName>
</protein>
<keyword evidence="7" id="KW-0010">Activator</keyword>
<evidence type="ECO:0000256" key="4">
    <source>
        <dbReference type="ARBA" id="ARBA00022490"/>
    </source>
</evidence>
<dbReference type="PROSITE" id="PS51145">
    <property type="entry name" value="ZU5"/>
    <property type="match status" value="1"/>
</dbReference>
<dbReference type="GO" id="GO:0005737">
    <property type="term" value="C:cytoplasm"/>
    <property type="evidence" value="ECO:0007669"/>
    <property type="project" value="UniProtKB-SubCell"/>
</dbReference>
<dbReference type="PANTHER" id="PTHR15603:SF1">
    <property type="entry name" value="METASTASIS-ASSOCIATED IN COLON CANCER PROTEIN 1"/>
    <property type="match status" value="1"/>
</dbReference>
<dbReference type="Pfam" id="PF24094">
    <property type="entry name" value="DEATH_SH3BP4"/>
    <property type="match status" value="1"/>
</dbReference>
<evidence type="ECO:0000256" key="8">
    <source>
        <dbReference type="ARBA" id="ARBA00023163"/>
    </source>
</evidence>
<evidence type="ECO:0000256" key="1">
    <source>
        <dbReference type="ARBA" id="ARBA00004123"/>
    </source>
</evidence>
<feature type="domain" description="ZU5" evidence="15">
    <location>
        <begin position="211"/>
        <end position="348"/>
    </location>
</feature>
<dbReference type="FunFam" id="2.60.220.30:FF:000012">
    <property type="entry name" value="Metastasis-associated in colon cancer 1"/>
    <property type="match status" value="1"/>
</dbReference>
<dbReference type="InterPro" id="IPR001452">
    <property type="entry name" value="SH3_domain"/>
</dbReference>
<evidence type="ECO:0000256" key="11">
    <source>
        <dbReference type="ARBA" id="ARBA00074568"/>
    </source>
</evidence>
<dbReference type="InterPro" id="IPR056182">
    <property type="entry name" value="UPA_SH3BP4"/>
</dbReference>
<evidence type="ECO:0000313" key="17">
    <source>
        <dbReference type="Proteomes" id="UP001066276"/>
    </source>
</evidence>
<keyword evidence="9" id="KW-0539">Nucleus</keyword>
<keyword evidence="6" id="KW-0805">Transcription regulation</keyword>
<dbReference type="Pfam" id="PF23637">
    <property type="entry name" value="SH3BP4_C"/>
    <property type="match status" value="1"/>
</dbReference>
<name>A0AAV7MLP0_PLEWA</name>
<evidence type="ECO:0000256" key="13">
    <source>
        <dbReference type="PROSITE-ProRule" id="PRU00192"/>
    </source>
</evidence>
<evidence type="ECO:0000256" key="7">
    <source>
        <dbReference type="ARBA" id="ARBA00023159"/>
    </source>
</evidence>
<dbReference type="GO" id="GO:0005634">
    <property type="term" value="C:nucleus"/>
    <property type="evidence" value="ECO:0007669"/>
    <property type="project" value="UniProtKB-SubCell"/>
</dbReference>
<dbReference type="AlphaFoldDB" id="A0AAV7MLP0"/>
<organism evidence="16 17">
    <name type="scientific">Pleurodeles waltl</name>
    <name type="common">Iberian ribbed newt</name>
    <dbReference type="NCBI Taxonomy" id="8319"/>
    <lineage>
        <taxon>Eukaryota</taxon>
        <taxon>Metazoa</taxon>
        <taxon>Chordata</taxon>
        <taxon>Craniata</taxon>
        <taxon>Vertebrata</taxon>
        <taxon>Euteleostomi</taxon>
        <taxon>Amphibia</taxon>
        <taxon>Batrachia</taxon>
        <taxon>Caudata</taxon>
        <taxon>Salamandroidea</taxon>
        <taxon>Salamandridae</taxon>
        <taxon>Pleurodelinae</taxon>
        <taxon>Pleurodeles</taxon>
    </lineage>
</organism>
<accession>A0AAV7MLP0</accession>
<dbReference type="InterPro" id="IPR000906">
    <property type="entry name" value="ZU5_dom"/>
</dbReference>
<evidence type="ECO:0000259" key="14">
    <source>
        <dbReference type="PROSITE" id="PS50002"/>
    </source>
</evidence>
<dbReference type="Pfam" id="PF00791">
    <property type="entry name" value="ZU5"/>
    <property type="match status" value="1"/>
</dbReference>
<keyword evidence="5" id="KW-0597">Phosphoprotein</keyword>
<gene>
    <name evidence="16" type="ORF">NDU88_006207</name>
</gene>
<dbReference type="InterPro" id="IPR056181">
    <property type="entry name" value="SH3BP4_C"/>
</dbReference>
<proteinExistence type="predicted"/>
<dbReference type="PANTHER" id="PTHR15603">
    <property type="entry name" value="SH3 DOMAIN-CONTAINING PROTEIN"/>
    <property type="match status" value="1"/>
</dbReference>
<sequence length="850" mass="96547">MSASRTQSFQTGVISRSRSEGTLIDWDDRRQTETNIRGQEVDLLIDWPNVFNQQYQNNFRSTNPFRNELSESNPFLDEIVNKSSVENANKHVSILKEDPFLLFRDPDARDSVASSGDELDIDYLLKNTSTKKTARSKSVSDVLDILDCKDPEPQSNLESGQFSATDLEWLQNDREAYKMAWLSHRQLTRSCLDLDVMSQSPGWAQTQAADTSVMCRIDHQGGSLQLPNSDIIVHVPDGHVAPGTFQEVGLKALLNPPSSLNNDLQNTASPLLEITLTNLNHMEAILLDMKIATQVKKDPLSQVMTEIVCLYSYNKDGPFDEVDNCYIYNDTVQVKLKSLKRVTYVVVIAKAKAIQMPATSVWDYISKTLTVGIYGPKHIHPAFTAVCSIFGHNYTPENLTVSDIKKGRNNLPPAVFQLWGKHLITVDKLQDLNVSLISEDSEFSVKSHEQSKLIQAAQLKAGTEIRKQFPFSSTGNGEMHSFNFMVHIKEPVKGLLTEFSITTPEPAPKLFDTPTKRMCLQKRKEIKSAPLPLLTSITYPKFHDKILNINKCAVTFKTVLRQSKIDYLLEYFKGDTIALLGEDKVRAIGQNKVKEWYVGVLRGKIGLVHCKNVKVISKDQVIDFSDIQLTTRMLLDQMTLPFKNLTYIYSSVLSTVSDKIYDWKSLADVLGYKRLNLDDFNDVDTGKESEKVAYVVKKLKEDCHSDTKKRKFHYELIVGLLKMDCQGLVARLTQDTVLLTTAVQLGVRWRELAEKVARLTRQQIEAYEIPHYGKNGEVNLQMMWKPAFDFLYNWGAHYGESYRDVLQDLHSALDRMKNPITRQWRELTGALILVNCMEIFRASAFSKIED</sequence>
<keyword evidence="8" id="KW-0804">Transcription</keyword>
<dbReference type="Gene3D" id="2.60.220.30">
    <property type="match status" value="1"/>
</dbReference>
<evidence type="ECO:0000256" key="2">
    <source>
        <dbReference type="ARBA" id="ARBA00004496"/>
    </source>
</evidence>
<dbReference type="Proteomes" id="UP001066276">
    <property type="component" value="Chromosome 10"/>
</dbReference>
<feature type="domain" description="SH3" evidence="14">
    <location>
        <begin position="548"/>
        <end position="618"/>
    </location>
</feature>
<comment type="caution">
    <text evidence="16">The sequence shown here is derived from an EMBL/GenBank/DDBJ whole genome shotgun (WGS) entry which is preliminary data.</text>
</comment>
<evidence type="ECO:0000259" key="15">
    <source>
        <dbReference type="PROSITE" id="PS51145"/>
    </source>
</evidence>
<evidence type="ECO:0000313" key="16">
    <source>
        <dbReference type="EMBL" id="KAJ1101135.1"/>
    </source>
</evidence>
<evidence type="ECO:0000256" key="3">
    <source>
        <dbReference type="ARBA" id="ARBA00022443"/>
    </source>
</evidence>
<keyword evidence="3 13" id="KW-0728">SH3 domain</keyword>
<dbReference type="PROSITE" id="PS50002">
    <property type="entry name" value="SH3"/>
    <property type="match status" value="1"/>
</dbReference>